<evidence type="ECO:0000313" key="1">
    <source>
        <dbReference type="EMBL" id="ACQ82408.1"/>
    </source>
</evidence>
<accession>C5C650</accession>
<evidence type="ECO:0008006" key="3">
    <source>
        <dbReference type="Google" id="ProtNLM"/>
    </source>
</evidence>
<dbReference type="AlphaFoldDB" id="C5C650"/>
<protein>
    <recommendedName>
        <fullName evidence="3">Aminoglycoside-2''-adenylyltransferase</fullName>
    </recommendedName>
</protein>
<gene>
    <name evidence="1" type="ordered locus">Bcav_4170</name>
</gene>
<keyword evidence="2" id="KW-1185">Reference proteome</keyword>
<reference evidence="1 2" key="1">
    <citation type="journal article" date="2009" name="Stand. Genomic Sci.">
        <title>Complete genome sequence of Beutenbergia cavernae type strain (HKI 0122).</title>
        <authorList>
            <person name="Land M."/>
            <person name="Pukall R."/>
            <person name="Abt B."/>
            <person name="Goker M."/>
            <person name="Rohde M."/>
            <person name="Glavina Del Rio T."/>
            <person name="Tice H."/>
            <person name="Copeland A."/>
            <person name="Cheng J.F."/>
            <person name="Lucas S."/>
            <person name="Chen F."/>
            <person name="Nolan M."/>
            <person name="Bruce D."/>
            <person name="Goodwin L."/>
            <person name="Pitluck S."/>
            <person name="Ivanova N."/>
            <person name="Mavromatis K."/>
            <person name="Ovchinnikova G."/>
            <person name="Pati A."/>
            <person name="Chen A."/>
            <person name="Palaniappan K."/>
            <person name="Hauser L."/>
            <person name="Chang Y.J."/>
            <person name="Jefferies C.C."/>
            <person name="Saunders E."/>
            <person name="Brettin T."/>
            <person name="Detter J.C."/>
            <person name="Han C."/>
            <person name="Chain P."/>
            <person name="Bristow J."/>
            <person name="Eisen J.A."/>
            <person name="Markowitz V."/>
            <person name="Hugenholtz P."/>
            <person name="Kyrpides N.C."/>
            <person name="Klenk H.P."/>
            <person name="Lapidus A."/>
        </authorList>
    </citation>
    <scope>NUCLEOTIDE SEQUENCE [LARGE SCALE GENOMIC DNA]</scope>
    <source>
        <strain evidence="2">ATCC BAA-8 / DSM 12333 / NBRC 16432</strain>
    </source>
</reference>
<evidence type="ECO:0000313" key="2">
    <source>
        <dbReference type="Proteomes" id="UP000007962"/>
    </source>
</evidence>
<dbReference type="Pfam" id="PF10706">
    <property type="entry name" value="Aminoglyc_resit"/>
    <property type="match status" value="1"/>
</dbReference>
<proteinExistence type="predicted"/>
<dbReference type="eggNOG" id="COG0346">
    <property type="taxonomic scope" value="Bacteria"/>
</dbReference>
<dbReference type="KEGG" id="bcv:Bcav_4170"/>
<dbReference type="Gene3D" id="3.30.460.40">
    <property type="match status" value="1"/>
</dbReference>
<dbReference type="STRING" id="471853.Bcav_4170"/>
<dbReference type="Proteomes" id="UP000007962">
    <property type="component" value="Chromosome"/>
</dbReference>
<name>C5C650_BEUC1</name>
<dbReference type="EMBL" id="CP001618">
    <property type="protein sequence ID" value="ACQ82408.1"/>
    <property type="molecule type" value="Genomic_DNA"/>
</dbReference>
<dbReference type="SUPFAM" id="SSF81301">
    <property type="entry name" value="Nucleotidyltransferase"/>
    <property type="match status" value="1"/>
</dbReference>
<dbReference type="HOGENOM" id="CLU_112485_0_0_11"/>
<dbReference type="InterPro" id="IPR019646">
    <property type="entry name" value="Aminoglyc_AdlTrfase"/>
</dbReference>
<dbReference type="InterPro" id="IPR043519">
    <property type="entry name" value="NT_sf"/>
</dbReference>
<organism evidence="1 2">
    <name type="scientific">Beutenbergia cavernae (strain ATCC BAA-8 / DSM 12333 / CCUG 43141 / JCM 11478 / NBRC 16432 / NCIMB 13614 / HKI 0122)</name>
    <dbReference type="NCBI Taxonomy" id="471853"/>
    <lineage>
        <taxon>Bacteria</taxon>
        <taxon>Bacillati</taxon>
        <taxon>Actinomycetota</taxon>
        <taxon>Actinomycetes</taxon>
        <taxon>Micrococcales</taxon>
        <taxon>Beutenbergiaceae</taxon>
        <taxon>Beutenbergia</taxon>
    </lineage>
</organism>
<sequence>MATVTGLPPPTPQPLSAWPLPPAEFERWYGGWDPISLADVARFMAGFDSPWWVVGGWALEKFTPLDRAHDDLDISVASHDADHLRRFLRDRGWTTWNMDSGWLRPYDERFREIRPSSSIWVRADAGSPWVLDVPLTPFRDGQWTNKKLPDQAMSLDDATWVSDDGLRYLNPEIVLFMKAAQARDKDTADAEAVLPLLDDRRRAWLRSSIASTAPHHPWASLG</sequence>